<evidence type="ECO:0008006" key="3">
    <source>
        <dbReference type="Google" id="ProtNLM"/>
    </source>
</evidence>
<organism evidence="1 2">
    <name type="scientific">Coilia grayii</name>
    <name type="common">Gray's grenadier anchovy</name>
    <dbReference type="NCBI Taxonomy" id="363190"/>
    <lineage>
        <taxon>Eukaryota</taxon>
        <taxon>Metazoa</taxon>
        <taxon>Chordata</taxon>
        <taxon>Craniata</taxon>
        <taxon>Vertebrata</taxon>
        <taxon>Euteleostomi</taxon>
        <taxon>Actinopterygii</taxon>
        <taxon>Neopterygii</taxon>
        <taxon>Teleostei</taxon>
        <taxon>Clupei</taxon>
        <taxon>Clupeiformes</taxon>
        <taxon>Clupeoidei</taxon>
        <taxon>Engraulidae</taxon>
        <taxon>Coilinae</taxon>
        <taxon>Coilia</taxon>
    </lineage>
</organism>
<dbReference type="EMBL" id="JBHFQA010000038">
    <property type="protein sequence ID" value="KAL2076908.1"/>
    <property type="molecule type" value="Genomic_DNA"/>
</dbReference>
<keyword evidence="2" id="KW-1185">Reference proteome</keyword>
<evidence type="ECO:0000313" key="2">
    <source>
        <dbReference type="Proteomes" id="UP001591681"/>
    </source>
</evidence>
<reference evidence="1 2" key="1">
    <citation type="submission" date="2024-09" db="EMBL/GenBank/DDBJ databases">
        <title>A chromosome-level genome assembly of Gray's grenadier anchovy, Coilia grayii.</title>
        <authorList>
            <person name="Fu Z."/>
        </authorList>
    </citation>
    <scope>NUCLEOTIDE SEQUENCE [LARGE SCALE GENOMIC DNA]</scope>
    <source>
        <strain evidence="1">G4</strain>
        <tissue evidence="1">Muscle</tissue>
    </source>
</reference>
<evidence type="ECO:0000313" key="1">
    <source>
        <dbReference type="EMBL" id="KAL2076908.1"/>
    </source>
</evidence>
<comment type="caution">
    <text evidence="1">The sequence shown here is derived from an EMBL/GenBank/DDBJ whole genome shotgun (WGS) entry which is preliminary data.</text>
</comment>
<protein>
    <recommendedName>
        <fullName evidence="3">Maturase</fullName>
    </recommendedName>
</protein>
<dbReference type="Proteomes" id="UP001591681">
    <property type="component" value="Unassembled WGS sequence"/>
</dbReference>
<name>A0ABD1ITP0_9TELE</name>
<dbReference type="AlphaFoldDB" id="A0ABD1ITP0"/>
<sequence length="637" mass="70677">MALGTRVADLLRLFAIRRQICGVRYPLERQIAIQALAGLFVLHSGYQVPDSDVQEMALGTRVADLLRLFAIRRQICGGPIPPRKADRHTGTGRLGLFVLHSGYQVPDSDVQEMALGTRVADLLRLFAIRRQICGGPIPPRKADRHTGTGRFVCPPFGYQVPDSDVQEMALGTRVADLLRLFAIRRQICWGPIPPRKGRSPYRHWPVRLGVCKDPPRFVCPPFGVIRFRIPMSQEMALGTRVADLLRLFAIRRQICGGPIPPRKADRHTGTGRFRIPMSQEMALGTRVADLLRLFAIRRQICGVRYPLERQIAIQALAGLFVLHSGYQVPDSDVQEMALGTRVADLLRLFAIRRQICGGPIPPRKADRHTGTGRLGLFVLHSGYQVPDSDVQEMALGTRVADLLRLFAIRRQICGGPIPPRKADRHTGTGRLGLFVLHSGYQVPDSDVQEMALGTRVADLLRLFAIRRQICGGPIPPRKADRHTGTGRLGLFVLHSGYQVPDSDVQEMALGTRVADLLRLFAIRRQICGGPIPPRKADRHTGTGRLGLFVLHSGYQVPDSDVQEMALGTRVADLLRLFAIRRQIRSVGVRYPLERQIAIQALAGSGFRCPRDGFGYQGGRSVETLCHQTADLWGSDTP</sequence>
<proteinExistence type="predicted"/>
<gene>
    <name evidence="1" type="ORF">ACEWY4_027495</name>
</gene>
<accession>A0ABD1ITP0</accession>